<proteinExistence type="predicted"/>
<keyword evidence="2" id="KW-1185">Reference proteome</keyword>
<dbReference type="InterPro" id="IPR011990">
    <property type="entry name" value="TPR-like_helical_dom_sf"/>
</dbReference>
<dbReference type="Pfam" id="PF13174">
    <property type="entry name" value="TPR_6"/>
    <property type="match status" value="1"/>
</dbReference>
<gene>
    <name evidence="1" type="ORF">MED297_01615</name>
</gene>
<dbReference type="Proteomes" id="UP000005953">
    <property type="component" value="Unassembled WGS sequence"/>
</dbReference>
<dbReference type="SUPFAM" id="SSF48452">
    <property type="entry name" value="TPR-like"/>
    <property type="match status" value="1"/>
</dbReference>
<evidence type="ECO:0000313" key="2">
    <source>
        <dbReference type="Proteomes" id="UP000005953"/>
    </source>
</evidence>
<dbReference type="STRING" id="314283.MED297_01615"/>
<sequence length="211" mass="23537">MKPFYLLLAILPGLALCWDNDSLDEAWRQERITPLMTAAQPGEDFQALYAHYRVAMIALRNDDKKQAKRSLEIVQDALEDYQSCDEAALYAASIGLSISIKPWQAAFIAGRAEDALATCEQSQGHAPTLMVKGIASFNTPALLGGDREAALALFNDALTQYETSDAWGHEDAWLWKVKTLSALEQTASAKETWKRAQARYPDFRELLEIEP</sequence>
<dbReference type="AlphaFoldDB" id="A4BBZ3"/>
<organism evidence="1 2">
    <name type="scientific">Reinekea blandensis MED297</name>
    <dbReference type="NCBI Taxonomy" id="314283"/>
    <lineage>
        <taxon>Bacteria</taxon>
        <taxon>Pseudomonadati</taxon>
        <taxon>Pseudomonadota</taxon>
        <taxon>Gammaproteobacteria</taxon>
        <taxon>Oceanospirillales</taxon>
        <taxon>Saccharospirillaceae</taxon>
        <taxon>Reinekea</taxon>
    </lineage>
</organism>
<reference evidence="1 2" key="1">
    <citation type="submission" date="2006-02" db="EMBL/GenBank/DDBJ databases">
        <authorList>
            <person name="Pinhassi J."/>
            <person name="Pedros-Alio C."/>
            <person name="Ferriera S."/>
            <person name="Johnson J."/>
            <person name="Kravitz S."/>
            <person name="Halpern A."/>
            <person name="Remington K."/>
            <person name="Beeson K."/>
            <person name="Tran B."/>
            <person name="Rogers Y.-H."/>
            <person name="Friedman R."/>
            <person name="Venter J.C."/>
        </authorList>
    </citation>
    <scope>NUCLEOTIDE SEQUENCE [LARGE SCALE GENOMIC DNA]</scope>
    <source>
        <strain evidence="1 2">MED297</strain>
    </source>
</reference>
<dbReference type="RefSeq" id="WP_008046757.1">
    <property type="nucleotide sequence ID" value="NZ_CH724153.1"/>
</dbReference>
<dbReference type="EMBL" id="AAOE01000004">
    <property type="protein sequence ID" value="EAR10478.1"/>
    <property type="molecule type" value="Genomic_DNA"/>
</dbReference>
<dbReference type="OrthoDB" id="6382271at2"/>
<dbReference type="InterPro" id="IPR019734">
    <property type="entry name" value="TPR_rpt"/>
</dbReference>
<name>A4BBZ3_9GAMM</name>
<comment type="caution">
    <text evidence="1">The sequence shown here is derived from an EMBL/GenBank/DDBJ whole genome shotgun (WGS) entry which is preliminary data.</text>
</comment>
<protein>
    <submittedName>
        <fullName evidence="1">TPR domain protein</fullName>
    </submittedName>
</protein>
<dbReference type="HOGENOM" id="CLU_1304057_0_0_6"/>
<evidence type="ECO:0000313" key="1">
    <source>
        <dbReference type="EMBL" id="EAR10478.1"/>
    </source>
</evidence>
<dbReference type="Gene3D" id="1.25.40.10">
    <property type="entry name" value="Tetratricopeptide repeat domain"/>
    <property type="match status" value="1"/>
</dbReference>
<accession>A4BBZ3</accession>